<evidence type="ECO:0000256" key="1">
    <source>
        <dbReference type="SAM" id="SignalP"/>
    </source>
</evidence>
<proteinExistence type="predicted"/>
<name>A0AAD9LWL6_9PEZI</name>
<keyword evidence="1" id="KW-0732">Signal</keyword>
<evidence type="ECO:0000313" key="3">
    <source>
        <dbReference type="Proteomes" id="UP001232148"/>
    </source>
</evidence>
<keyword evidence="3" id="KW-1185">Reference proteome</keyword>
<dbReference type="Proteomes" id="UP001232148">
    <property type="component" value="Unassembled WGS sequence"/>
</dbReference>
<comment type="caution">
    <text evidence="2">The sequence shown here is derived from an EMBL/GenBank/DDBJ whole genome shotgun (WGS) entry which is preliminary data.</text>
</comment>
<evidence type="ECO:0008006" key="4">
    <source>
        <dbReference type="Google" id="ProtNLM"/>
    </source>
</evidence>
<accession>A0AAD9LWL6</accession>
<reference evidence="2" key="1">
    <citation type="submission" date="2021-06" db="EMBL/GenBank/DDBJ databases">
        <title>Comparative genomics, transcriptomics and evolutionary studies reveal genomic signatures of adaptation to plant cell wall in hemibiotrophic fungi.</title>
        <authorList>
            <consortium name="DOE Joint Genome Institute"/>
            <person name="Baroncelli R."/>
            <person name="Diaz J.F."/>
            <person name="Benocci T."/>
            <person name="Peng M."/>
            <person name="Battaglia E."/>
            <person name="Haridas S."/>
            <person name="Andreopoulos W."/>
            <person name="Labutti K."/>
            <person name="Pangilinan J."/>
            <person name="Floch G.L."/>
            <person name="Makela M.R."/>
            <person name="Henrissat B."/>
            <person name="Grigoriev I.V."/>
            <person name="Crouch J.A."/>
            <person name="De Vries R.P."/>
            <person name="Sukno S.A."/>
            <person name="Thon M.R."/>
        </authorList>
    </citation>
    <scope>NUCLEOTIDE SEQUENCE</scope>
    <source>
        <strain evidence="2">MAFF235873</strain>
    </source>
</reference>
<dbReference type="AlphaFoldDB" id="A0AAD9LWL6"/>
<feature type="signal peptide" evidence="1">
    <location>
        <begin position="1"/>
        <end position="27"/>
    </location>
</feature>
<evidence type="ECO:0000313" key="2">
    <source>
        <dbReference type="EMBL" id="KAK2024971.1"/>
    </source>
</evidence>
<feature type="chain" id="PRO_5042230997" description="Secreted protein" evidence="1">
    <location>
        <begin position="28"/>
        <end position="193"/>
    </location>
</feature>
<organism evidence="2 3">
    <name type="scientific">Colletotrichum zoysiae</name>
    <dbReference type="NCBI Taxonomy" id="1216348"/>
    <lineage>
        <taxon>Eukaryota</taxon>
        <taxon>Fungi</taxon>
        <taxon>Dikarya</taxon>
        <taxon>Ascomycota</taxon>
        <taxon>Pezizomycotina</taxon>
        <taxon>Sordariomycetes</taxon>
        <taxon>Hypocreomycetidae</taxon>
        <taxon>Glomerellales</taxon>
        <taxon>Glomerellaceae</taxon>
        <taxon>Colletotrichum</taxon>
        <taxon>Colletotrichum graminicola species complex</taxon>
    </lineage>
</organism>
<dbReference type="EMBL" id="MU842949">
    <property type="protein sequence ID" value="KAK2024971.1"/>
    <property type="molecule type" value="Genomic_DNA"/>
</dbReference>
<gene>
    <name evidence="2" type="ORF">LX32DRAFT_78900</name>
</gene>
<sequence length="193" mass="21230">MPPAFLDCCSPRPWRIAILLVIPVCQSAPLGAPAALQTNKRPDRLVNLLLVYAALRHKDPRTLRLGRQRLGAGKRVVLFLVRLTRFGPLKSRGRERGRDFCRASPPTGREGAGMGECCRCCCARRGNQKKAAFFFLFFFSTGRGGGPCSLHVAPRELSRGGEGLPSPSCSRAWRRQGWGDRRGEGLLGARRCG</sequence>
<protein>
    <recommendedName>
        <fullName evidence="4">Secreted protein</fullName>
    </recommendedName>
</protein>